<evidence type="ECO:0000256" key="2">
    <source>
        <dbReference type="ARBA" id="ARBA00022490"/>
    </source>
</evidence>
<dbReference type="RefSeq" id="XP_013794920.2">
    <property type="nucleotide sequence ID" value="XM_013939466.2"/>
</dbReference>
<dbReference type="InterPro" id="IPR001683">
    <property type="entry name" value="PX_dom"/>
</dbReference>
<dbReference type="Gene3D" id="3.30.1520.10">
    <property type="entry name" value="Phox-like domain"/>
    <property type="match status" value="1"/>
</dbReference>
<dbReference type="SMART" id="SM00312">
    <property type="entry name" value="PX"/>
    <property type="match status" value="1"/>
</dbReference>
<dbReference type="InterPro" id="IPR036871">
    <property type="entry name" value="PX_dom_sf"/>
</dbReference>
<accession>A0ABM1C656</accession>
<evidence type="ECO:0000259" key="4">
    <source>
        <dbReference type="PROSITE" id="PS50195"/>
    </source>
</evidence>
<dbReference type="GeneID" id="106478886"/>
<feature type="domain" description="PX" evidence="4">
    <location>
        <begin position="132"/>
        <end position="246"/>
    </location>
</feature>
<dbReference type="PANTHER" id="PTHR22999:SF23">
    <property type="entry name" value="SORTING NEXIN-16"/>
    <property type="match status" value="1"/>
</dbReference>
<comment type="subcellular location">
    <subcellularLocation>
        <location evidence="1">Cytoplasm</location>
    </subcellularLocation>
</comment>
<dbReference type="Pfam" id="PF00787">
    <property type="entry name" value="PX"/>
    <property type="match status" value="1"/>
</dbReference>
<dbReference type="PROSITE" id="PS50195">
    <property type="entry name" value="PX"/>
    <property type="match status" value="1"/>
</dbReference>
<dbReference type="PANTHER" id="PTHR22999">
    <property type="entry name" value="PX SERINE/THREONINE KINASE PXK"/>
    <property type="match status" value="1"/>
</dbReference>
<evidence type="ECO:0000313" key="6">
    <source>
        <dbReference type="RefSeq" id="XP_013794920.2"/>
    </source>
</evidence>
<evidence type="ECO:0000256" key="3">
    <source>
        <dbReference type="SAM" id="MobiDB-lite"/>
    </source>
</evidence>
<keyword evidence="5" id="KW-1185">Reference proteome</keyword>
<proteinExistence type="predicted"/>
<dbReference type="Proteomes" id="UP000694941">
    <property type="component" value="Unplaced"/>
</dbReference>
<protein>
    <submittedName>
        <fullName evidence="6">Sorting nexin-16-like</fullName>
    </submittedName>
</protein>
<organism evidence="5 6">
    <name type="scientific">Limulus polyphemus</name>
    <name type="common">Atlantic horseshoe crab</name>
    <dbReference type="NCBI Taxonomy" id="6850"/>
    <lineage>
        <taxon>Eukaryota</taxon>
        <taxon>Metazoa</taxon>
        <taxon>Ecdysozoa</taxon>
        <taxon>Arthropoda</taxon>
        <taxon>Chelicerata</taxon>
        <taxon>Merostomata</taxon>
        <taxon>Xiphosura</taxon>
        <taxon>Limulidae</taxon>
        <taxon>Limulus</taxon>
    </lineage>
</organism>
<dbReference type="InterPro" id="IPR051837">
    <property type="entry name" value="SortingNexin/PXDomain-PKLike"/>
</dbReference>
<keyword evidence="2" id="KW-0963">Cytoplasm</keyword>
<evidence type="ECO:0000256" key="1">
    <source>
        <dbReference type="ARBA" id="ARBA00004496"/>
    </source>
</evidence>
<evidence type="ECO:0000313" key="5">
    <source>
        <dbReference type="Proteomes" id="UP000694941"/>
    </source>
</evidence>
<reference evidence="6" key="1">
    <citation type="submission" date="2025-08" db="UniProtKB">
        <authorList>
            <consortium name="RefSeq"/>
        </authorList>
    </citation>
    <scope>IDENTIFICATION</scope>
    <source>
        <tissue evidence="6">Muscle</tissue>
    </source>
</reference>
<dbReference type="SUPFAM" id="SSF64268">
    <property type="entry name" value="PX domain"/>
    <property type="match status" value="1"/>
</dbReference>
<sequence length="479" mass="54684">MTEVVNIDTSRLHSALLYNEKDKSIAQCVVNINPQDPSEINSGIFAPKVNVLKSDKTDKSQQENKELAVTEKREAKNSFWGNELVAVESMESSELFFSNSDTKPSDVTPDRSKKKSGQSSQQFRSSVKLDDYPGYQIPIVGYEVMEERARFTVFRINVENRTNGTNWFVFRRYTDFARLNKELKTLFQDLRLQLPSKRWFRDNFDTSFLEARLCGLQAFIDDVISHQSLIKSKPVQEFFCLDDPPGPDDSLEESRAMCESLERTVYLLRQKLKEKDVEIDLLKAEVKMLRSHQQILLKSLELECSIMTKSDQLSPQRLGPVTSSPKHSSPCALSVDHASNIPIASDHFHRLHHLNMTLVKLYKKYREHQPDESLINNNQSDVLAEILPVLSNRRNTLPRSLFQPVSASKSLSFENIPERCGGDGCTDPEMKLSPLGGYEDLSRLFEGNKTRINMASTKCEVNSTLDNFETHFIGNNKMT</sequence>
<feature type="region of interest" description="Disordered" evidence="3">
    <location>
        <begin position="97"/>
        <end position="125"/>
    </location>
</feature>
<gene>
    <name evidence="6" type="primary">LOC106478886</name>
</gene>
<name>A0ABM1C656_LIMPO</name>